<evidence type="ECO:0000256" key="6">
    <source>
        <dbReference type="ARBA" id="ARBA00022989"/>
    </source>
</evidence>
<reference evidence="13" key="1">
    <citation type="submission" date="2025-08" db="UniProtKB">
        <authorList>
            <consortium name="RefSeq"/>
        </authorList>
    </citation>
    <scope>IDENTIFICATION</scope>
    <source>
        <tissue evidence="13">Whole Larva</tissue>
    </source>
</reference>
<feature type="transmembrane region" description="Helical" evidence="10">
    <location>
        <begin position="301"/>
        <end position="319"/>
    </location>
</feature>
<evidence type="ECO:0000256" key="3">
    <source>
        <dbReference type="ARBA" id="ARBA00022692"/>
    </source>
</evidence>
<keyword evidence="5" id="KW-0809">Transit peptide</keyword>
<evidence type="ECO:0000313" key="13">
    <source>
        <dbReference type="RefSeq" id="XP_017772823.1"/>
    </source>
</evidence>
<name>A0ABM1ME23_NICVS</name>
<keyword evidence="6 10" id="KW-1133">Transmembrane helix</keyword>
<dbReference type="NCBIfam" id="TIGR03592">
    <property type="entry name" value="yidC_oxa1_cterm"/>
    <property type="match status" value="1"/>
</dbReference>
<evidence type="ECO:0000256" key="9">
    <source>
        <dbReference type="RuleBase" id="RU003945"/>
    </source>
</evidence>
<dbReference type="GeneID" id="108559943"/>
<dbReference type="PANTHER" id="PTHR12428:SF66">
    <property type="entry name" value="MITOCHONDRIAL INNER MEMBRANE PROTEIN OXA1L"/>
    <property type="match status" value="1"/>
</dbReference>
<evidence type="ECO:0000256" key="7">
    <source>
        <dbReference type="ARBA" id="ARBA00023128"/>
    </source>
</evidence>
<comment type="subcellular location">
    <subcellularLocation>
        <location evidence="9">Membrane</location>
        <topology evidence="9">Multi-pass membrane protein</topology>
    </subcellularLocation>
    <subcellularLocation>
        <location evidence="1">Mitochondrion inner membrane</location>
        <topology evidence="1">Multi-pass membrane protein</topology>
    </subcellularLocation>
</comment>
<sequence length="458" mass="51441">MFRRGNLASKYREYAKSLKFLKSNLSESDVSRKAVAKCEEVLQTLKTHKISHTQVIDKYRKTLAVVQSKFGASTSNNEDSRWKELQSRLSLSNTSRRNIFTTGAIGVFSSNATPVSVTDTAVEVLPEAPVVPDVAAQIVTQLNALGEPTFASQGLGGWTPVGIVQNCFEYLHGSLGIPWWEAIAIGTLVIRFCLFPLVIMAQRNAAKMNNNMPQMQVIQLKMTEARQSGNQLEVARYSQELMTFMREKNMNPFKNMIVPLAQMPVFVSFFMGLREMANVPLDSMRTGGLFWFTDLTVPDQFFILPIITSATLWATVELGTDSAKLSAQNMQTMKYVLRALPIVILPFTVNFPGAILCYWMASNFISLAQVGFLRIPAVRTYFDIDALLTHNPKNLPIKNKGFVGGIKESWTNIKITKELEERRRLDEMQFQRAGKGPLVKTYKYDPTKQAPKVAAKNR</sequence>
<evidence type="ECO:0000256" key="10">
    <source>
        <dbReference type="SAM" id="Phobius"/>
    </source>
</evidence>
<dbReference type="Proteomes" id="UP000695000">
    <property type="component" value="Unplaced"/>
</dbReference>
<feature type="domain" description="Membrane insertase YidC/Oxa/ALB C-terminal" evidence="11">
    <location>
        <begin position="179"/>
        <end position="370"/>
    </location>
</feature>
<evidence type="ECO:0000256" key="8">
    <source>
        <dbReference type="ARBA" id="ARBA00023136"/>
    </source>
</evidence>
<evidence type="ECO:0000256" key="1">
    <source>
        <dbReference type="ARBA" id="ARBA00004448"/>
    </source>
</evidence>
<protein>
    <submittedName>
        <fullName evidence="13">Mitochondrial inner membrane protein OXA1L</fullName>
    </submittedName>
</protein>
<dbReference type="RefSeq" id="XP_017772823.1">
    <property type="nucleotide sequence ID" value="XM_017917334.1"/>
</dbReference>
<dbReference type="Pfam" id="PF02096">
    <property type="entry name" value="60KD_IMP"/>
    <property type="match status" value="1"/>
</dbReference>
<dbReference type="InterPro" id="IPR001708">
    <property type="entry name" value="YidC/ALB3/OXA1/COX18"/>
</dbReference>
<keyword evidence="8 10" id="KW-0472">Membrane</keyword>
<keyword evidence="7" id="KW-0496">Mitochondrion</keyword>
<evidence type="ECO:0000313" key="12">
    <source>
        <dbReference type="Proteomes" id="UP000695000"/>
    </source>
</evidence>
<dbReference type="PANTHER" id="PTHR12428">
    <property type="entry name" value="OXA1"/>
    <property type="match status" value="1"/>
</dbReference>
<dbReference type="CDD" id="cd20069">
    <property type="entry name" value="5TM_Oxa1-like"/>
    <property type="match status" value="1"/>
</dbReference>
<dbReference type="InterPro" id="IPR028055">
    <property type="entry name" value="YidC/Oxa/ALB_C"/>
</dbReference>
<gene>
    <name evidence="13" type="primary">LOC108559943</name>
</gene>
<proteinExistence type="inferred from homology"/>
<evidence type="ECO:0000259" key="11">
    <source>
        <dbReference type="Pfam" id="PF02096"/>
    </source>
</evidence>
<organism evidence="12 13">
    <name type="scientific">Nicrophorus vespilloides</name>
    <name type="common">Boreal carrion beetle</name>
    <dbReference type="NCBI Taxonomy" id="110193"/>
    <lineage>
        <taxon>Eukaryota</taxon>
        <taxon>Metazoa</taxon>
        <taxon>Ecdysozoa</taxon>
        <taxon>Arthropoda</taxon>
        <taxon>Hexapoda</taxon>
        <taxon>Insecta</taxon>
        <taxon>Pterygota</taxon>
        <taxon>Neoptera</taxon>
        <taxon>Endopterygota</taxon>
        <taxon>Coleoptera</taxon>
        <taxon>Polyphaga</taxon>
        <taxon>Staphyliniformia</taxon>
        <taxon>Silphidae</taxon>
        <taxon>Nicrophorinae</taxon>
        <taxon>Nicrophorus</taxon>
    </lineage>
</organism>
<keyword evidence="3 9" id="KW-0812">Transmembrane</keyword>
<evidence type="ECO:0000256" key="5">
    <source>
        <dbReference type="ARBA" id="ARBA00022946"/>
    </source>
</evidence>
<feature type="transmembrane region" description="Helical" evidence="10">
    <location>
        <begin position="339"/>
        <end position="361"/>
    </location>
</feature>
<keyword evidence="12" id="KW-1185">Reference proteome</keyword>
<keyword evidence="4" id="KW-0999">Mitochondrion inner membrane</keyword>
<feature type="transmembrane region" description="Helical" evidence="10">
    <location>
        <begin position="177"/>
        <end position="199"/>
    </location>
</feature>
<accession>A0ABM1ME23</accession>
<comment type="similarity">
    <text evidence="2 9">Belongs to the OXA1/ALB3/YidC family.</text>
</comment>
<evidence type="ECO:0000256" key="2">
    <source>
        <dbReference type="ARBA" id="ARBA00009877"/>
    </source>
</evidence>
<feature type="transmembrane region" description="Helical" evidence="10">
    <location>
        <begin position="255"/>
        <end position="273"/>
    </location>
</feature>
<evidence type="ECO:0000256" key="4">
    <source>
        <dbReference type="ARBA" id="ARBA00022792"/>
    </source>
</evidence>